<comment type="similarity">
    <text evidence="2">Belongs to the serine/threonine dehydratase family.</text>
</comment>
<evidence type="ECO:0000256" key="4">
    <source>
        <dbReference type="ARBA" id="ARBA00022898"/>
    </source>
</evidence>
<dbReference type="InterPro" id="IPR000634">
    <property type="entry name" value="Ser/Thr_deHydtase_PyrdxlP-BS"/>
</dbReference>
<dbReference type="OrthoDB" id="4418812at2759"/>
<evidence type="ECO:0000256" key="3">
    <source>
        <dbReference type="ARBA" id="ARBA00012093"/>
    </source>
</evidence>
<dbReference type="InterPro" id="IPR001926">
    <property type="entry name" value="TrpB-like_PALP"/>
</dbReference>
<dbReference type="Proteomes" id="UP000678499">
    <property type="component" value="Unassembled WGS sequence"/>
</dbReference>
<feature type="region of interest" description="Disordered" evidence="9">
    <location>
        <begin position="1"/>
        <end position="31"/>
    </location>
</feature>
<dbReference type="GO" id="GO:0009097">
    <property type="term" value="P:isoleucine biosynthetic process"/>
    <property type="evidence" value="ECO:0007669"/>
    <property type="project" value="TreeGrafter"/>
</dbReference>
<dbReference type="Gene3D" id="3.40.50.1100">
    <property type="match status" value="2"/>
</dbReference>
<dbReference type="EMBL" id="CAJPEX010002259">
    <property type="protein sequence ID" value="CAG0920736.1"/>
    <property type="molecule type" value="Genomic_DNA"/>
</dbReference>
<sequence>MSSVETTESGKKKNEVNRNATSNSNQDDDEYGDVLELDCDLRGLHLTQPRCEAGSQGVQRAVPAKMHTTTPCIHSLELSDIAKRPVYLKLENCQATGSFKDRGIGHCIKQAFLRGHTRVIAISAGNAGLAAAHAATTLGMPVSVVVPSTTLNLLVSRLKREGADVMVHGDTLKQSTVFGTEMAAANDAFLAHPYDHPDIWEGHATLVEELKEQLPTRPAVIVTAVGGGGLIKGVLLGLEKVGWADSVATVGMETEGTACFNASKKAGKIVSLPEGAMKSIARSIAVHRPAAALENDLKNPLVFSDVVSDTQAVHALCRFADDHRFLVEPAAGAALAFVYSGLVHNLIKNRAIPWTPESPVVIVVCGGNSVTLDLIDEWKRRFLSNNNNGVNNNDKH</sequence>
<accession>A0A7R9BU52</accession>
<gene>
    <name evidence="11" type="ORF">NMOB1V02_LOCUS8242</name>
</gene>
<evidence type="ECO:0000256" key="6">
    <source>
        <dbReference type="ARBA" id="ARBA00041766"/>
    </source>
</evidence>
<dbReference type="InterPro" id="IPR036052">
    <property type="entry name" value="TrpB-like_PALP_sf"/>
</dbReference>
<dbReference type="EMBL" id="OA884296">
    <property type="protein sequence ID" value="CAD7280584.1"/>
    <property type="molecule type" value="Genomic_DNA"/>
</dbReference>
<name>A0A7R9BU52_9CRUS</name>
<evidence type="ECO:0000259" key="10">
    <source>
        <dbReference type="Pfam" id="PF00291"/>
    </source>
</evidence>
<feature type="domain" description="Tryptophan synthase beta chain-like PALP" evidence="10">
    <location>
        <begin position="68"/>
        <end position="366"/>
    </location>
</feature>
<protein>
    <recommendedName>
        <fullName evidence="3">L-serine ammonia-lyase</fullName>
        <ecNumber evidence="3">4.3.1.17</ecNumber>
    </recommendedName>
    <alternativeName>
        <fullName evidence="6">L-serine deaminase</fullName>
    </alternativeName>
    <alternativeName>
        <fullName evidence="7">L-threonine dehydratase</fullName>
    </alternativeName>
</protein>
<dbReference type="GO" id="GO:0030170">
    <property type="term" value="F:pyridoxal phosphate binding"/>
    <property type="evidence" value="ECO:0007669"/>
    <property type="project" value="InterPro"/>
</dbReference>
<keyword evidence="12" id="KW-1185">Reference proteome</keyword>
<evidence type="ECO:0000256" key="5">
    <source>
        <dbReference type="ARBA" id="ARBA00023239"/>
    </source>
</evidence>
<evidence type="ECO:0000256" key="2">
    <source>
        <dbReference type="ARBA" id="ARBA00010869"/>
    </source>
</evidence>
<dbReference type="GO" id="GO:0004794">
    <property type="term" value="F:threonine deaminase activity"/>
    <property type="evidence" value="ECO:0007669"/>
    <property type="project" value="TreeGrafter"/>
</dbReference>
<dbReference type="Pfam" id="PF00291">
    <property type="entry name" value="PALP"/>
    <property type="match status" value="1"/>
</dbReference>
<organism evidence="11">
    <name type="scientific">Notodromas monacha</name>
    <dbReference type="NCBI Taxonomy" id="399045"/>
    <lineage>
        <taxon>Eukaryota</taxon>
        <taxon>Metazoa</taxon>
        <taxon>Ecdysozoa</taxon>
        <taxon>Arthropoda</taxon>
        <taxon>Crustacea</taxon>
        <taxon>Oligostraca</taxon>
        <taxon>Ostracoda</taxon>
        <taxon>Podocopa</taxon>
        <taxon>Podocopida</taxon>
        <taxon>Cypridocopina</taxon>
        <taxon>Cypridoidea</taxon>
        <taxon>Cyprididae</taxon>
        <taxon>Notodromas</taxon>
    </lineage>
</organism>
<evidence type="ECO:0000256" key="9">
    <source>
        <dbReference type="SAM" id="MobiDB-lite"/>
    </source>
</evidence>
<dbReference type="AlphaFoldDB" id="A0A7R9BU52"/>
<dbReference type="PANTHER" id="PTHR48078:SF2">
    <property type="entry name" value="CATABOLIC L-SERINE_THREONINE DEHYDRATASE"/>
    <property type="match status" value="1"/>
</dbReference>
<evidence type="ECO:0000256" key="8">
    <source>
        <dbReference type="ARBA" id="ARBA00049406"/>
    </source>
</evidence>
<reference evidence="11" key="1">
    <citation type="submission" date="2020-11" db="EMBL/GenBank/DDBJ databases">
        <authorList>
            <person name="Tran Van P."/>
        </authorList>
    </citation>
    <scope>NUCLEOTIDE SEQUENCE</scope>
</reference>
<proteinExistence type="inferred from homology"/>
<dbReference type="EC" id="4.3.1.17" evidence="3"/>
<evidence type="ECO:0000256" key="7">
    <source>
        <dbReference type="ARBA" id="ARBA00042605"/>
    </source>
</evidence>
<comment type="cofactor">
    <cofactor evidence="1">
        <name>pyridoxal 5'-phosphate</name>
        <dbReference type="ChEBI" id="CHEBI:597326"/>
    </cofactor>
</comment>
<dbReference type="PROSITE" id="PS00165">
    <property type="entry name" value="DEHYDRATASE_SER_THR"/>
    <property type="match status" value="1"/>
</dbReference>
<comment type="catalytic activity">
    <reaction evidence="8">
        <text>L-serine = pyruvate + NH4(+)</text>
        <dbReference type="Rhea" id="RHEA:19169"/>
        <dbReference type="ChEBI" id="CHEBI:15361"/>
        <dbReference type="ChEBI" id="CHEBI:28938"/>
        <dbReference type="ChEBI" id="CHEBI:33384"/>
        <dbReference type="EC" id="4.3.1.17"/>
    </reaction>
</comment>
<dbReference type="GO" id="GO:0003941">
    <property type="term" value="F:L-serine ammonia-lyase activity"/>
    <property type="evidence" value="ECO:0007669"/>
    <property type="project" value="UniProtKB-EC"/>
</dbReference>
<dbReference type="InterPro" id="IPR050147">
    <property type="entry name" value="Ser/Thr_Dehydratase"/>
</dbReference>
<evidence type="ECO:0000256" key="1">
    <source>
        <dbReference type="ARBA" id="ARBA00001933"/>
    </source>
</evidence>
<keyword evidence="4" id="KW-0663">Pyridoxal phosphate</keyword>
<dbReference type="PANTHER" id="PTHR48078">
    <property type="entry name" value="THREONINE DEHYDRATASE, MITOCHONDRIAL-RELATED"/>
    <property type="match status" value="1"/>
</dbReference>
<evidence type="ECO:0000313" key="12">
    <source>
        <dbReference type="Proteomes" id="UP000678499"/>
    </source>
</evidence>
<keyword evidence="5" id="KW-0456">Lyase</keyword>
<dbReference type="GO" id="GO:0006565">
    <property type="term" value="P:L-serine catabolic process"/>
    <property type="evidence" value="ECO:0007669"/>
    <property type="project" value="TreeGrafter"/>
</dbReference>
<dbReference type="GO" id="GO:0006567">
    <property type="term" value="P:L-threonine catabolic process"/>
    <property type="evidence" value="ECO:0007669"/>
    <property type="project" value="TreeGrafter"/>
</dbReference>
<dbReference type="SUPFAM" id="SSF53686">
    <property type="entry name" value="Tryptophan synthase beta subunit-like PLP-dependent enzymes"/>
    <property type="match status" value="1"/>
</dbReference>
<evidence type="ECO:0000313" key="11">
    <source>
        <dbReference type="EMBL" id="CAD7280584.1"/>
    </source>
</evidence>